<reference evidence="1 2" key="1">
    <citation type="submission" date="2024-01" db="EMBL/GenBank/DDBJ databases">
        <title>The genomes of 5 underutilized Papilionoideae crops provide insights into root nodulation and disease resistance.</title>
        <authorList>
            <person name="Yuan L."/>
        </authorList>
    </citation>
    <scope>NUCLEOTIDE SEQUENCE [LARGE SCALE GENOMIC DNA]</scope>
    <source>
        <strain evidence="1">LY-2023</strain>
        <tissue evidence="1">Leaf</tissue>
    </source>
</reference>
<dbReference type="AlphaFoldDB" id="A0AAN9KHU7"/>
<dbReference type="EMBL" id="JAYKXN010000001">
    <property type="protein sequence ID" value="KAK7317399.1"/>
    <property type="molecule type" value="Genomic_DNA"/>
</dbReference>
<evidence type="ECO:0000313" key="2">
    <source>
        <dbReference type="Proteomes" id="UP001359559"/>
    </source>
</evidence>
<dbReference type="Proteomes" id="UP001359559">
    <property type="component" value="Unassembled WGS sequence"/>
</dbReference>
<evidence type="ECO:0000313" key="1">
    <source>
        <dbReference type="EMBL" id="KAK7317399.1"/>
    </source>
</evidence>
<gene>
    <name evidence="1" type="ORF">RJT34_01580</name>
</gene>
<keyword evidence="2" id="KW-1185">Reference proteome</keyword>
<sequence>MTPKVVVPSRNIGKKEKSLIIVCVCMSDLSEEGIPVDVHFISIGWSKFFYQRNFYYEKLTRDFWEFVILYMKRINFRVQNKPFMIDANSVSNVVEYKLKGVMFTKGWESKIRSMKRIKYTKFTARNVIRIRIHFEKPQVSSDVEIRRASKDVSKGEQGLELAVMSKVMAEAHPVIQLIIPVSDNEEDKILLREVLSTTKRKTLSFLLRILKMFSLSLRS</sequence>
<organism evidence="1 2">
    <name type="scientific">Clitoria ternatea</name>
    <name type="common">Butterfly pea</name>
    <dbReference type="NCBI Taxonomy" id="43366"/>
    <lineage>
        <taxon>Eukaryota</taxon>
        <taxon>Viridiplantae</taxon>
        <taxon>Streptophyta</taxon>
        <taxon>Embryophyta</taxon>
        <taxon>Tracheophyta</taxon>
        <taxon>Spermatophyta</taxon>
        <taxon>Magnoliopsida</taxon>
        <taxon>eudicotyledons</taxon>
        <taxon>Gunneridae</taxon>
        <taxon>Pentapetalae</taxon>
        <taxon>rosids</taxon>
        <taxon>fabids</taxon>
        <taxon>Fabales</taxon>
        <taxon>Fabaceae</taxon>
        <taxon>Papilionoideae</taxon>
        <taxon>50 kb inversion clade</taxon>
        <taxon>NPAAA clade</taxon>
        <taxon>indigoferoid/millettioid clade</taxon>
        <taxon>Phaseoleae</taxon>
        <taxon>Clitoria</taxon>
    </lineage>
</organism>
<accession>A0AAN9KHU7</accession>
<name>A0AAN9KHU7_CLITE</name>
<proteinExistence type="predicted"/>
<comment type="caution">
    <text evidence="1">The sequence shown here is derived from an EMBL/GenBank/DDBJ whole genome shotgun (WGS) entry which is preliminary data.</text>
</comment>
<protein>
    <submittedName>
        <fullName evidence="1">Uncharacterized protein</fullName>
    </submittedName>
</protein>